<evidence type="ECO:0000313" key="2">
    <source>
        <dbReference type="EMBL" id="MBF5026205.1"/>
    </source>
</evidence>
<sequence>MEQDTLKFKTDLNCGNCVSKVQKELDTLLGEGNWKVDTAHEDKILTTTSTQIDSEQIIEAVESYGFEAERI</sequence>
<feature type="domain" description="HMA" evidence="1">
    <location>
        <begin position="3"/>
        <end position="69"/>
    </location>
</feature>
<protein>
    <submittedName>
        <fullName evidence="2">Heavy-metal-associated domain-containing protein</fullName>
    </submittedName>
</protein>
<dbReference type="AlphaFoldDB" id="A0A930YTR7"/>
<dbReference type="InterPro" id="IPR036163">
    <property type="entry name" value="HMA_dom_sf"/>
</dbReference>
<evidence type="ECO:0000259" key="1">
    <source>
        <dbReference type="PROSITE" id="PS50846"/>
    </source>
</evidence>
<name>A0A930YTR7_9FLAO</name>
<dbReference type="EMBL" id="JADKYY010000001">
    <property type="protein sequence ID" value="MBF5026205.1"/>
    <property type="molecule type" value="Genomic_DNA"/>
</dbReference>
<reference evidence="2" key="1">
    <citation type="submission" date="2020-11" db="EMBL/GenBank/DDBJ databases">
        <title>Genome seq and assembly of Planobacterium sp.</title>
        <authorList>
            <person name="Chhetri G."/>
        </authorList>
    </citation>
    <scope>NUCLEOTIDE SEQUENCE</scope>
    <source>
        <strain evidence="2">GCR5</strain>
    </source>
</reference>
<dbReference type="CDD" id="cd00371">
    <property type="entry name" value="HMA"/>
    <property type="match status" value="1"/>
</dbReference>
<dbReference type="PROSITE" id="PS50846">
    <property type="entry name" value="HMA_2"/>
    <property type="match status" value="1"/>
</dbReference>
<accession>A0A930YTR7</accession>
<organism evidence="2 3">
    <name type="scientific">Planobacterium oryzisoli</name>
    <dbReference type="NCBI Taxonomy" id="2771435"/>
    <lineage>
        <taxon>Bacteria</taxon>
        <taxon>Pseudomonadati</taxon>
        <taxon>Bacteroidota</taxon>
        <taxon>Flavobacteriia</taxon>
        <taxon>Flavobacteriales</taxon>
        <taxon>Weeksellaceae</taxon>
        <taxon>Chryseobacterium group</taxon>
        <taxon>Chryseobacterium</taxon>
    </lineage>
</organism>
<dbReference type="InterPro" id="IPR006121">
    <property type="entry name" value="HMA_dom"/>
</dbReference>
<dbReference type="Gene3D" id="3.30.70.100">
    <property type="match status" value="1"/>
</dbReference>
<evidence type="ECO:0000313" key="3">
    <source>
        <dbReference type="Proteomes" id="UP000694480"/>
    </source>
</evidence>
<keyword evidence="3" id="KW-1185">Reference proteome</keyword>
<proteinExistence type="predicted"/>
<dbReference type="RefSeq" id="WP_194738142.1">
    <property type="nucleotide sequence ID" value="NZ_JADKYY010000001.1"/>
</dbReference>
<dbReference type="SUPFAM" id="SSF55008">
    <property type="entry name" value="HMA, heavy metal-associated domain"/>
    <property type="match status" value="1"/>
</dbReference>
<dbReference type="Pfam" id="PF00403">
    <property type="entry name" value="HMA"/>
    <property type="match status" value="1"/>
</dbReference>
<dbReference type="GO" id="GO:0046872">
    <property type="term" value="F:metal ion binding"/>
    <property type="evidence" value="ECO:0007669"/>
    <property type="project" value="InterPro"/>
</dbReference>
<gene>
    <name evidence="2" type="ORF">IC612_00135</name>
</gene>
<comment type="caution">
    <text evidence="2">The sequence shown here is derived from an EMBL/GenBank/DDBJ whole genome shotgun (WGS) entry which is preliminary data.</text>
</comment>
<dbReference type="Proteomes" id="UP000694480">
    <property type="component" value="Unassembled WGS sequence"/>
</dbReference>